<evidence type="ECO:0000256" key="1">
    <source>
        <dbReference type="ARBA" id="ARBA00004141"/>
    </source>
</evidence>
<feature type="transmembrane region" description="Helical" evidence="5">
    <location>
        <begin position="109"/>
        <end position="131"/>
    </location>
</feature>
<organism evidence="6 7">
    <name type="scientific">Lactobacillus colini</name>
    <dbReference type="NCBI Taxonomy" id="1819254"/>
    <lineage>
        <taxon>Bacteria</taxon>
        <taxon>Bacillati</taxon>
        <taxon>Bacillota</taxon>
        <taxon>Bacilli</taxon>
        <taxon>Lactobacillales</taxon>
        <taxon>Lactobacillaceae</taxon>
        <taxon>Lactobacillus</taxon>
    </lineage>
</organism>
<dbReference type="EMBL" id="JAGGLU010000006">
    <property type="protein sequence ID" value="MBP2058155.1"/>
    <property type="molecule type" value="Genomic_DNA"/>
</dbReference>
<gene>
    <name evidence="6" type="ORF">J2Z60_001332</name>
</gene>
<dbReference type="PANTHER" id="PTHR37306">
    <property type="entry name" value="COLICIN V PRODUCTION PROTEIN"/>
    <property type="match status" value="1"/>
</dbReference>
<dbReference type="PANTHER" id="PTHR37306:SF1">
    <property type="entry name" value="COLICIN V PRODUCTION PROTEIN"/>
    <property type="match status" value="1"/>
</dbReference>
<name>A0ABS4MEP2_9LACO</name>
<protein>
    <submittedName>
        <fullName evidence="6">Membrane protein required for colicin V production</fullName>
    </submittedName>
</protein>
<sequence>MIITILVLVYLGYETYSGYRAGFAQRIINMIFSALVFAAAILGQNPFGNWLYEQFSGQVIPTSGNVPLELMGYRFFAFFVIWFIGKNIVKLFKKWLPKRDPNKSGFGTLLDSVLGAIVSFIASYFVVYVVLSMCSIFQNQWFIQQTVDAPFLRWIIYSTPILSNGIFKTIFGISRTVG</sequence>
<dbReference type="Proteomes" id="UP001519292">
    <property type="component" value="Unassembled WGS sequence"/>
</dbReference>
<comment type="subcellular location">
    <subcellularLocation>
        <location evidence="1">Membrane</location>
        <topology evidence="1">Multi-pass membrane protein</topology>
    </subcellularLocation>
</comment>
<evidence type="ECO:0000256" key="3">
    <source>
        <dbReference type="ARBA" id="ARBA00022989"/>
    </source>
</evidence>
<keyword evidence="4 5" id="KW-0472">Membrane</keyword>
<comment type="caution">
    <text evidence="6">The sequence shown here is derived from an EMBL/GenBank/DDBJ whole genome shotgun (WGS) entry which is preliminary data.</text>
</comment>
<dbReference type="InterPro" id="IPR003825">
    <property type="entry name" value="Colicin-V_CvpA"/>
</dbReference>
<evidence type="ECO:0000256" key="2">
    <source>
        <dbReference type="ARBA" id="ARBA00022692"/>
    </source>
</evidence>
<evidence type="ECO:0000313" key="6">
    <source>
        <dbReference type="EMBL" id="MBP2058155.1"/>
    </source>
</evidence>
<proteinExistence type="predicted"/>
<evidence type="ECO:0000256" key="5">
    <source>
        <dbReference type="SAM" id="Phobius"/>
    </source>
</evidence>
<keyword evidence="3 5" id="KW-1133">Transmembrane helix</keyword>
<keyword evidence="2 5" id="KW-0812">Transmembrane</keyword>
<dbReference type="RefSeq" id="WP_209686897.1">
    <property type="nucleotide sequence ID" value="NZ_JAGGLU010000006.1"/>
</dbReference>
<feature type="transmembrane region" description="Helical" evidence="5">
    <location>
        <begin position="27"/>
        <end position="47"/>
    </location>
</feature>
<feature type="transmembrane region" description="Helical" evidence="5">
    <location>
        <begin position="151"/>
        <end position="171"/>
    </location>
</feature>
<reference evidence="6 7" key="1">
    <citation type="submission" date="2021-03" db="EMBL/GenBank/DDBJ databases">
        <title>Genomic Encyclopedia of Type Strains, Phase IV (KMG-IV): sequencing the most valuable type-strain genomes for metagenomic binning, comparative biology and taxonomic classification.</title>
        <authorList>
            <person name="Goeker M."/>
        </authorList>
    </citation>
    <scope>NUCLEOTIDE SEQUENCE [LARGE SCALE GENOMIC DNA]</scope>
    <source>
        <strain evidence="6 7">DSM 101872</strain>
    </source>
</reference>
<evidence type="ECO:0000256" key="4">
    <source>
        <dbReference type="ARBA" id="ARBA00023136"/>
    </source>
</evidence>
<evidence type="ECO:0000313" key="7">
    <source>
        <dbReference type="Proteomes" id="UP001519292"/>
    </source>
</evidence>
<keyword evidence="7" id="KW-1185">Reference proteome</keyword>
<dbReference type="Pfam" id="PF02674">
    <property type="entry name" value="Colicin_V"/>
    <property type="match status" value="1"/>
</dbReference>
<feature type="transmembrane region" description="Helical" evidence="5">
    <location>
        <begin position="71"/>
        <end position="89"/>
    </location>
</feature>
<accession>A0ABS4MEP2</accession>